<dbReference type="EMBL" id="JAPZBU010000009">
    <property type="protein sequence ID" value="KAJ5388741.1"/>
    <property type="molecule type" value="Genomic_DNA"/>
</dbReference>
<name>A0A9W9VSW7_9EURO</name>
<evidence type="ECO:0000313" key="2">
    <source>
        <dbReference type="EMBL" id="KAJ5388741.1"/>
    </source>
</evidence>
<dbReference type="GO" id="GO:0006261">
    <property type="term" value="P:DNA-templated DNA replication"/>
    <property type="evidence" value="ECO:0007669"/>
    <property type="project" value="TreeGrafter"/>
</dbReference>
<dbReference type="OrthoDB" id="337486at2759"/>
<reference evidence="2" key="2">
    <citation type="journal article" date="2023" name="IMA Fungus">
        <title>Comparative genomic study of the Penicillium genus elucidates a diverse pangenome and 15 lateral gene transfer events.</title>
        <authorList>
            <person name="Petersen C."/>
            <person name="Sorensen T."/>
            <person name="Nielsen M.R."/>
            <person name="Sondergaard T.E."/>
            <person name="Sorensen J.L."/>
            <person name="Fitzpatrick D.A."/>
            <person name="Frisvad J.C."/>
            <person name="Nielsen K.L."/>
        </authorList>
    </citation>
    <scope>NUCLEOTIDE SEQUENCE</scope>
    <source>
        <strain evidence="2">IBT 29677</strain>
    </source>
</reference>
<evidence type="ECO:0000256" key="1">
    <source>
        <dbReference type="SAM" id="MobiDB-lite"/>
    </source>
</evidence>
<protein>
    <recommendedName>
        <fullName evidence="4">DNA polymerase delta subunit 4</fullName>
    </recommendedName>
</protein>
<gene>
    <name evidence="2" type="ORF">N7509_011282</name>
</gene>
<dbReference type="GeneID" id="81374899"/>
<proteinExistence type="predicted"/>
<evidence type="ECO:0008006" key="4">
    <source>
        <dbReference type="Google" id="ProtNLM"/>
    </source>
</evidence>
<organism evidence="2 3">
    <name type="scientific">Penicillium cosmopolitanum</name>
    <dbReference type="NCBI Taxonomy" id="1131564"/>
    <lineage>
        <taxon>Eukaryota</taxon>
        <taxon>Fungi</taxon>
        <taxon>Dikarya</taxon>
        <taxon>Ascomycota</taxon>
        <taxon>Pezizomycotina</taxon>
        <taxon>Eurotiomycetes</taxon>
        <taxon>Eurotiomycetidae</taxon>
        <taxon>Eurotiales</taxon>
        <taxon>Aspergillaceae</taxon>
        <taxon>Penicillium</taxon>
    </lineage>
</organism>
<dbReference type="RefSeq" id="XP_056486539.1">
    <property type="nucleotide sequence ID" value="XM_056635919.1"/>
</dbReference>
<dbReference type="GO" id="GO:0043625">
    <property type="term" value="C:delta DNA polymerase complex"/>
    <property type="evidence" value="ECO:0007669"/>
    <property type="project" value="TreeGrafter"/>
</dbReference>
<sequence>MPPRRRTAASGQSTLSFAPKPHVADLVVRQHVKPAAQESLSEEDKRALKMSKQDLNRYWKKEEQGRLAPRVHQKDLAMEEKILRHFDLSNQYGPCIGIARIQRWRRANKLKLNPPLEVLAVLLKNEEIENGPIWMSCFHKSSESKTVFSQGDEPNHSPIAQQGHGVGTVHIGTNYGIQRVMNEWAFKNSPLIYQRETALSLLNRRAPYLPELPHESPGSIQGTLNPAKMQQYYS</sequence>
<dbReference type="PANTHER" id="PTHR14303:SF0">
    <property type="entry name" value="DNA POLYMERASE DELTA SUBUNIT 4"/>
    <property type="match status" value="1"/>
</dbReference>
<evidence type="ECO:0000313" key="3">
    <source>
        <dbReference type="Proteomes" id="UP001147747"/>
    </source>
</evidence>
<feature type="region of interest" description="Disordered" evidence="1">
    <location>
        <begin position="211"/>
        <end position="234"/>
    </location>
</feature>
<dbReference type="GO" id="GO:0000731">
    <property type="term" value="P:DNA synthesis involved in DNA repair"/>
    <property type="evidence" value="ECO:0007669"/>
    <property type="project" value="InterPro"/>
</dbReference>
<dbReference type="GO" id="GO:0003887">
    <property type="term" value="F:DNA-directed DNA polymerase activity"/>
    <property type="evidence" value="ECO:0007669"/>
    <property type="project" value="TreeGrafter"/>
</dbReference>
<dbReference type="InterPro" id="IPR007218">
    <property type="entry name" value="DNA_pol_delta_4"/>
</dbReference>
<dbReference type="AlphaFoldDB" id="A0A9W9VSW7"/>
<dbReference type="PANTHER" id="PTHR14303">
    <property type="entry name" value="DNA POLYMERASE DELTA SUBUNIT 4"/>
    <property type="match status" value="1"/>
</dbReference>
<reference evidence="2" key="1">
    <citation type="submission" date="2022-12" db="EMBL/GenBank/DDBJ databases">
        <authorList>
            <person name="Petersen C."/>
        </authorList>
    </citation>
    <scope>NUCLEOTIDE SEQUENCE</scope>
    <source>
        <strain evidence="2">IBT 29677</strain>
    </source>
</reference>
<dbReference type="Pfam" id="PF04081">
    <property type="entry name" value="DNA_pol_delta_4"/>
    <property type="match status" value="1"/>
</dbReference>
<keyword evidence="3" id="KW-1185">Reference proteome</keyword>
<dbReference type="Proteomes" id="UP001147747">
    <property type="component" value="Unassembled WGS sequence"/>
</dbReference>
<accession>A0A9W9VSW7</accession>
<comment type="caution">
    <text evidence="2">The sequence shown here is derived from an EMBL/GenBank/DDBJ whole genome shotgun (WGS) entry which is preliminary data.</text>
</comment>